<name>A0A2P5F846_TREOI</name>
<dbReference type="OrthoDB" id="10556900at2759"/>
<feature type="region of interest" description="Disordered" evidence="1">
    <location>
        <begin position="1"/>
        <end position="25"/>
    </location>
</feature>
<comment type="caution">
    <text evidence="2">The sequence shown here is derived from an EMBL/GenBank/DDBJ whole genome shotgun (WGS) entry which is preliminary data.</text>
</comment>
<evidence type="ECO:0000313" key="3">
    <source>
        <dbReference type="Proteomes" id="UP000237000"/>
    </source>
</evidence>
<dbReference type="AlphaFoldDB" id="A0A2P5F846"/>
<dbReference type="Proteomes" id="UP000237000">
    <property type="component" value="Unassembled WGS sequence"/>
</dbReference>
<reference evidence="3" key="1">
    <citation type="submission" date="2016-06" db="EMBL/GenBank/DDBJ databases">
        <title>Parallel loss of symbiosis genes in relatives of nitrogen-fixing non-legume Parasponia.</title>
        <authorList>
            <person name="Van Velzen R."/>
            <person name="Holmer R."/>
            <person name="Bu F."/>
            <person name="Rutten L."/>
            <person name="Van Zeijl A."/>
            <person name="Liu W."/>
            <person name="Santuari L."/>
            <person name="Cao Q."/>
            <person name="Sharma T."/>
            <person name="Shen D."/>
            <person name="Roswanjaya Y."/>
            <person name="Wardhani T."/>
            <person name="Kalhor M.S."/>
            <person name="Jansen J."/>
            <person name="Van den Hoogen J."/>
            <person name="Gungor B."/>
            <person name="Hartog M."/>
            <person name="Hontelez J."/>
            <person name="Verver J."/>
            <person name="Yang W.-C."/>
            <person name="Schijlen E."/>
            <person name="Repin R."/>
            <person name="Schilthuizen M."/>
            <person name="Schranz E."/>
            <person name="Heidstra R."/>
            <person name="Miyata K."/>
            <person name="Fedorova E."/>
            <person name="Kohlen W."/>
            <person name="Bisseling T."/>
            <person name="Smit S."/>
            <person name="Geurts R."/>
        </authorList>
    </citation>
    <scope>NUCLEOTIDE SEQUENCE [LARGE SCALE GENOMIC DNA]</scope>
    <source>
        <strain evidence="3">cv. RG33-2</strain>
    </source>
</reference>
<evidence type="ECO:0000313" key="2">
    <source>
        <dbReference type="EMBL" id="PON93975.1"/>
    </source>
</evidence>
<gene>
    <name evidence="2" type="ORF">TorRG33x02_103650</name>
</gene>
<accession>A0A2P5F846</accession>
<feature type="compositionally biased region" description="Polar residues" evidence="1">
    <location>
        <begin position="15"/>
        <end position="25"/>
    </location>
</feature>
<protein>
    <submittedName>
        <fullName evidence="2">Uncharacterized protein</fullName>
    </submittedName>
</protein>
<organism evidence="2 3">
    <name type="scientific">Trema orientale</name>
    <name type="common">Charcoal tree</name>
    <name type="synonym">Celtis orientalis</name>
    <dbReference type="NCBI Taxonomy" id="63057"/>
    <lineage>
        <taxon>Eukaryota</taxon>
        <taxon>Viridiplantae</taxon>
        <taxon>Streptophyta</taxon>
        <taxon>Embryophyta</taxon>
        <taxon>Tracheophyta</taxon>
        <taxon>Spermatophyta</taxon>
        <taxon>Magnoliopsida</taxon>
        <taxon>eudicotyledons</taxon>
        <taxon>Gunneridae</taxon>
        <taxon>Pentapetalae</taxon>
        <taxon>rosids</taxon>
        <taxon>fabids</taxon>
        <taxon>Rosales</taxon>
        <taxon>Cannabaceae</taxon>
        <taxon>Trema</taxon>
    </lineage>
</organism>
<dbReference type="InParanoid" id="A0A2P5F846"/>
<feature type="non-terminal residue" evidence="2">
    <location>
        <position position="1"/>
    </location>
</feature>
<proteinExistence type="predicted"/>
<keyword evidence="3" id="KW-1185">Reference proteome</keyword>
<sequence length="83" mass="9446">SEAPAFSTSHHKNTNPRQQIISETANDVHSQDNKNFHYPSIAFFIQHKPHKIASSYKLYFALLSTSQVSTTPLFKTHPDIYTS</sequence>
<dbReference type="EMBL" id="JXTC01000055">
    <property type="protein sequence ID" value="PON93975.1"/>
    <property type="molecule type" value="Genomic_DNA"/>
</dbReference>
<evidence type="ECO:0000256" key="1">
    <source>
        <dbReference type="SAM" id="MobiDB-lite"/>
    </source>
</evidence>